<dbReference type="RefSeq" id="WP_103093952.1">
    <property type="nucleotide sequence ID" value="NZ_LYMM01000001.1"/>
</dbReference>
<evidence type="ECO:0000256" key="13">
    <source>
        <dbReference type="SAM" id="SignalP"/>
    </source>
</evidence>
<evidence type="ECO:0000256" key="10">
    <source>
        <dbReference type="ARBA" id="ARBA00023237"/>
    </source>
</evidence>
<reference evidence="16 17" key="1">
    <citation type="submission" date="2016-05" db="EMBL/GenBank/DDBJ databases">
        <title>Complete genome sequence of Novosphingobium guangzhouense SA925(T).</title>
        <authorList>
            <person name="Sha S."/>
        </authorList>
    </citation>
    <scope>NUCLEOTIDE SEQUENCE [LARGE SCALE GENOMIC DNA]</scope>
    <source>
        <strain evidence="16 17">SA925</strain>
    </source>
</reference>
<feature type="signal peptide" evidence="13">
    <location>
        <begin position="1"/>
        <end position="28"/>
    </location>
</feature>
<evidence type="ECO:0000256" key="4">
    <source>
        <dbReference type="ARBA" id="ARBA00022496"/>
    </source>
</evidence>
<evidence type="ECO:0000256" key="11">
    <source>
        <dbReference type="PROSITE-ProRule" id="PRU01360"/>
    </source>
</evidence>
<keyword evidence="3 11" id="KW-1134">Transmembrane beta strand</keyword>
<comment type="caution">
    <text evidence="16">The sequence shown here is derived from an EMBL/GenBank/DDBJ whole genome shotgun (WGS) entry which is preliminary data.</text>
</comment>
<feature type="domain" description="TonB-dependent receptor-like beta-barrel" evidence="14">
    <location>
        <begin position="336"/>
        <end position="769"/>
    </location>
</feature>
<evidence type="ECO:0000256" key="3">
    <source>
        <dbReference type="ARBA" id="ARBA00022452"/>
    </source>
</evidence>
<dbReference type="InterPro" id="IPR036942">
    <property type="entry name" value="Beta-barrel_TonB_sf"/>
</dbReference>
<accession>A0A2K2G6K2</accession>
<evidence type="ECO:0000256" key="9">
    <source>
        <dbReference type="ARBA" id="ARBA00023136"/>
    </source>
</evidence>
<keyword evidence="16" id="KW-0675">Receptor</keyword>
<dbReference type="GO" id="GO:0009279">
    <property type="term" value="C:cell outer membrane"/>
    <property type="evidence" value="ECO:0007669"/>
    <property type="project" value="UniProtKB-SubCell"/>
</dbReference>
<dbReference type="InterPro" id="IPR039426">
    <property type="entry name" value="TonB-dep_rcpt-like"/>
</dbReference>
<evidence type="ECO:0000256" key="12">
    <source>
        <dbReference type="RuleBase" id="RU003357"/>
    </source>
</evidence>
<dbReference type="PANTHER" id="PTHR32552">
    <property type="entry name" value="FERRICHROME IRON RECEPTOR-RELATED"/>
    <property type="match status" value="1"/>
</dbReference>
<dbReference type="InterPro" id="IPR012910">
    <property type="entry name" value="Plug_dom"/>
</dbReference>
<protein>
    <submittedName>
        <fullName evidence="16">TonB-dependent receptor</fullName>
    </submittedName>
</protein>
<evidence type="ECO:0000313" key="17">
    <source>
        <dbReference type="Proteomes" id="UP000236327"/>
    </source>
</evidence>
<dbReference type="AlphaFoldDB" id="A0A2K2G6K2"/>
<evidence type="ECO:0000313" key="16">
    <source>
        <dbReference type="EMBL" id="PNU06667.1"/>
    </source>
</evidence>
<evidence type="ECO:0000256" key="1">
    <source>
        <dbReference type="ARBA" id="ARBA00004571"/>
    </source>
</evidence>
<dbReference type="Proteomes" id="UP000236327">
    <property type="component" value="Unassembled WGS sequence"/>
</dbReference>
<keyword evidence="7" id="KW-0406">Ion transport</keyword>
<dbReference type="OrthoDB" id="9760494at2"/>
<keyword evidence="2 11" id="KW-0813">Transport</keyword>
<evidence type="ECO:0000259" key="14">
    <source>
        <dbReference type="Pfam" id="PF00593"/>
    </source>
</evidence>
<dbReference type="Pfam" id="PF07715">
    <property type="entry name" value="Plug"/>
    <property type="match status" value="1"/>
</dbReference>
<evidence type="ECO:0000259" key="15">
    <source>
        <dbReference type="Pfam" id="PF07715"/>
    </source>
</evidence>
<evidence type="ECO:0000256" key="8">
    <source>
        <dbReference type="ARBA" id="ARBA00023077"/>
    </source>
</evidence>
<evidence type="ECO:0000256" key="6">
    <source>
        <dbReference type="ARBA" id="ARBA00023004"/>
    </source>
</evidence>
<proteinExistence type="inferred from homology"/>
<keyword evidence="9 11" id="KW-0472">Membrane</keyword>
<gene>
    <name evidence="16" type="ORF">A8V01_00265</name>
</gene>
<keyword evidence="5 11" id="KW-0812">Transmembrane</keyword>
<dbReference type="Pfam" id="PF00593">
    <property type="entry name" value="TonB_dep_Rec_b-barrel"/>
    <property type="match status" value="1"/>
</dbReference>
<dbReference type="SUPFAM" id="SSF56935">
    <property type="entry name" value="Porins"/>
    <property type="match status" value="1"/>
</dbReference>
<feature type="domain" description="TonB-dependent receptor plug" evidence="15">
    <location>
        <begin position="53"/>
        <end position="160"/>
    </location>
</feature>
<keyword evidence="8 12" id="KW-0798">TonB box</keyword>
<name>A0A2K2G6K2_9SPHN</name>
<keyword evidence="13" id="KW-0732">Signal</keyword>
<evidence type="ECO:0000256" key="7">
    <source>
        <dbReference type="ARBA" id="ARBA00023065"/>
    </source>
</evidence>
<dbReference type="EMBL" id="LYMM01000001">
    <property type="protein sequence ID" value="PNU06667.1"/>
    <property type="molecule type" value="Genomic_DNA"/>
</dbReference>
<dbReference type="PROSITE" id="PS52016">
    <property type="entry name" value="TONB_DEPENDENT_REC_3"/>
    <property type="match status" value="1"/>
</dbReference>
<evidence type="ECO:0000256" key="5">
    <source>
        <dbReference type="ARBA" id="ARBA00022692"/>
    </source>
</evidence>
<keyword evidence="4" id="KW-0410">Iron transport</keyword>
<organism evidence="16 17">
    <name type="scientific">Novosphingobium guangzhouense</name>
    <dbReference type="NCBI Taxonomy" id="1850347"/>
    <lineage>
        <taxon>Bacteria</taxon>
        <taxon>Pseudomonadati</taxon>
        <taxon>Pseudomonadota</taxon>
        <taxon>Alphaproteobacteria</taxon>
        <taxon>Sphingomonadales</taxon>
        <taxon>Sphingomonadaceae</taxon>
        <taxon>Novosphingobium</taxon>
    </lineage>
</organism>
<dbReference type="PANTHER" id="PTHR32552:SF81">
    <property type="entry name" value="TONB-DEPENDENT OUTER MEMBRANE RECEPTOR"/>
    <property type="match status" value="1"/>
</dbReference>
<evidence type="ECO:0000256" key="2">
    <source>
        <dbReference type="ARBA" id="ARBA00022448"/>
    </source>
</evidence>
<comment type="similarity">
    <text evidence="11 12">Belongs to the TonB-dependent receptor family.</text>
</comment>
<keyword evidence="6" id="KW-0408">Iron</keyword>
<comment type="subcellular location">
    <subcellularLocation>
        <location evidence="1 11">Cell outer membrane</location>
        <topology evidence="1 11">Multi-pass membrane protein</topology>
    </subcellularLocation>
</comment>
<sequence length="815" mass="87362">MNNVKQFVATLISTSAMVAGLSGSPALAQSSEQASALPGDIIVTARKREEDILKTPVTVVAITGEQLDIKGVKTMQDLAASTPGLNINDSSSGHADRSFQQIILRGMTPSTTLATTTSLFIDGVPIASPSAFTAISAPERIEILKGPQSAYFGRNTFAGAVNVVNSVPDGDWSATVTGMAGTRNNYRARVEVEGPIIGDALTFRATGEKFGKDGSWKNETNGETLGDQSSATGTLLIVAKPTDKLTIKLFGMIARDEDGPSAQTRILAQNIVAPGGTTVYASQSNCTVNGNPFICGTLPRFSNGVSANTEMSENIRNLLAIDTNRVVSPDDTVDHYGLLRHTRHAHGTLDYELNDQLSLSLLGGFNREKWSTLIDLDGFDTSMLTSAYSPYGYFDFPYLIERDNKDWSTEGRINFDFGKLRGVVGASYLYARSYSGGGSALSTASAASFYKGGKDQSETKGAYFGLTYDFTDSLSLSAEGRYQVDKLASYVSSSGLTVASDVFVPSGTYAAGTLLAKRTFKNFTPRIIANYQVSPELMLYASWAKGINPAQFNTGILSESAAIQQAAADAGMALTVDPEKMTNYEIGAKGRLFGGRMTYSLAAYYAQWRRQINSILLTLPNGTFTNGVENVSFVSGYANSGSVNLYGVEGQFAWRPIDLITIDGGGAINVTDIRDFASPTITALSGITDYSGKEMPNTSKYSANIGIQLGGDVKGQDDTTWFARADWNFKSGFYSSQANLAKTSDAHKVNVRAGLGWGDASIQVFVTNLFNNKAYTSATDNWTIEQNYAYMSTYSAVLVGLPELRTGGVEFKVKF</sequence>
<keyword evidence="17" id="KW-1185">Reference proteome</keyword>
<dbReference type="Gene3D" id="2.40.170.20">
    <property type="entry name" value="TonB-dependent receptor, beta-barrel domain"/>
    <property type="match status" value="2"/>
</dbReference>
<feature type="chain" id="PRO_5014433910" evidence="13">
    <location>
        <begin position="29"/>
        <end position="815"/>
    </location>
</feature>
<dbReference type="InterPro" id="IPR000531">
    <property type="entry name" value="Beta-barrel_TonB"/>
</dbReference>
<keyword evidence="10 11" id="KW-0998">Cell outer membrane</keyword>
<dbReference type="GO" id="GO:0006826">
    <property type="term" value="P:iron ion transport"/>
    <property type="evidence" value="ECO:0007669"/>
    <property type="project" value="UniProtKB-KW"/>
</dbReference>